<gene>
    <name evidence="1" type="ORF">TPSB3V08_LOCUS1173</name>
</gene>
<evidence type="ECO:0000313" key="1">
    <source>
        <dbReference type="EMBL" id="CAD7397492.1"/>
    </source>
</evidence>
<protein>
    <submittedName>
        <fullName evidence="1">Uncharacterized protein</fullName>
    </submittedName>
</protein>
<sequence length="196" mass="21795">MNSWSACVVEFLETVTRHFVGYRTPAQGLPKFALIHSYGGIGFGIKREIFFLNLEDGYFGCQVNESTDVLQLYELSKLCDGTSDCFMASDELTKELKCTSVDIELDWPAADDREIGVKTPVGGHCPLLLKGPFETRGTKFVFPIRASLPSTSASEDMCRPELHFGRPERQKNREAFMCFILAVRGTVIAASLAHES</sequence>
<dbReference type="AlphaFoldDB" id="A0A7R9CIY6"/>
<accession>A0A7R9CIY6</accession>
<name>A0A7R9CIY6_TIMPO</name>
<dbReference type="EMBL" id="OD000405">
    <property type="protein sequence ID" value="CAD7397492.1"/>
    <property type="molecule type" value="Genomic_DNA"/>
</dbReference>
<organism evidence="1">
    <name type="scientific">Timema poppense</name>
    <name type="common">Walking stick</name>
    <dbReference type="NCBI Taxonomy" id="170557"/>
    <lineage>
        <taxon>Eukaryota</taxon>
        <taxon>Metazoa</taxon>
        <taxon>Ecdysozoa</taxon>
        <taxon>Arthropoda</taxon>
        <taxon>Hexapoda</taxon>
        <taxon>Insecta</taxon>
        <taxon>Pterygota</taxon>
        <taxon>Neoptera</taxon>
        <taxon>Polyneoptera</taxon>
        <taxon>Phasmatodea</taxon>
        <taxon>Timematodea</taxon>
        <taxon>Timematoidea</taxon>
        <taxon>Timematidae</taxon>
        <taxon>Timema</taxon>
    </lineage>
</organism>
<proteinExistence type="predicted"/>
<reference evidence="1" key="1">
    <citation type="submission" date="2020-11" db="EMBL/GenBank/DDBJ databases">
        <authorList>
            <person name="Tran Van P."/>
        </authorList>
    </citation>
    <scope>NUCLEOTIDE SEQUENCE</scope>
</reference>